<organism evidence="1 2">
    <name type="scientific">Pseudomonas fluorescens</name>
    <dbReference type="NCBI Taxonomy" id="294"/>
    <lineage>
        <taxon>Bacteria</taxon>
        <taxon>Pseudomonadati</taxon>
        <taxon>Pseudomonadota</taxon>
        <taxon>Gammaproteobacteria</taxon>
        <taxon>Pseudomonadales</taxon>
        <taxon>Pseudomonadaceae</taxon>
        <taxon>Pseudomonas</taxon>
    </lineage>
</organism>
<sequence>MRWIRSKTASQPVGIGDHSCCGRAGTAVGATLTSTLFKAMAKGEGESHELRKVARAQWMDLGIDYLAAGMLLNHAMNDLDATFVHTTAAGMMSQLVGDLAPSPRPARV</sequence>
<evidence type="ECO:0000313" key="2">
    <source>
        <dbReference type="Proteomes" id="UP000375525"/>
    </source>
</evidence>
<dbReference type="EMBL" id="CABVIH010000023">
    <property type="protein sequence ID" value="VVP29920.1"/>
    <property type="molecule type" value="Genomic_DNA"/>
</dbReference>
<gene>
    <name evidence="1" type="ORF">PS880_04283</name>
</gene>
<proteinExistence type="predicted"/>
<reference evidence="1 2" key="1">
    <citation type="submission" date="2019-09" db="EMBL/GenBank/DDBJ databases">
        <authorList>
            <person name="Chandra G."/>
            <person name="Truman W A."/>
        </authorList>
    </citation>
    <scope>NUCLEOTIDE SEQUENCE [LARGE SCALE GENOMIC DNA]</scope>
    <source>
        <strain evidence="1">PS880</strain>
    </source>
</reference>
<dbReference type="AlphaFoldDB" id="A0A5E7MZZ3"/>
<protein>
    <submittedName>
        <fullName evidence="1">Uncharacterized protein</fullName>
    </submittedName>
</protein>
<dbReference type="Proteomes" id="UP000375525">
    <property type="component" value="Unassembled WGS sequence"/>
</dbReference>
<name>A0A5E7MZZ3_PSEFL</name>
<accession>A0A5E7MZZ3</accession>
<evidence type="ECO:0000313" key="1">
    <source>
        <dbReference type="EMBL" id="VVP29920.1"/>
    </source>
</evidence>